<feature type="region of interest" description="Disordered" evidence="1">
    <location>
        <begin position="33"/>
        <end position="157"/>
    </location>
</feature>
<sequence length="157" mass="17797">MARTKVIKKPARFCGDSEYPYTNPYHVSLLEALGEEEKGHPDAPTPLIDALRREAQWPDLEEEFEEQDGDEADDDDEDDEEQDEDEQDYEGGDSKVSSSSSDSGETSQSDDEMEEDEMEEDEMEIDTPVPEDPRFGPVPCGRDGPSNPYWKNRPFSP</sequence>
<dbReference type="EMBL" id="SWKU01000030">
    <property type="protein sequence ID" value="KAF2995882.1"/>
    <property type="molecule type" value="Genomic_DNA"/>
</dbReference>
<feature type="compositionally biased region" description="Acidic residues" evidence="1">
    <location>
        <begin position="59"/>
        <end position="91"/>
    </location>
</feature>
<keyword evidence="3" id="KW-1185">Reference proteome</keyword>
<accession>A0A9P4W321</accession>
<comment type="caution">
    <text evidence="2">The sequence shown here is derived from an EMBL/GenBank/DDBJ whole genome shotgun (WGS) entry which is preliminary data.</text>
</comment>
<proteinExistence type="predicted"/>
<gene>
    <name evidence="2" type="ORF">E8E13_004395</name>
</gene>
<dbReference type="Proteomes" id="UP000801428">
    <property type="component" value="Unassembled WGS sequence"/>
</dbReference>
<organism evidence="2 3">
    <name type="scientific">Curvularia kusanoi</name>
    <name type="common">Cochliobolus kusanoi</name>
    <dbReference type="NCBI Taxonomy" id="90978"/>
    <lineage>
        <taxon>Eukaryota</taxon>
        <taxon>Fungi</taxon>
        <taxon>Dikarya</taxon>
        <taxon>Ascomycota</taxon>
        <taxon>Pezizomycotina</taxon>
        <taxon>Dothideomycetes</taxon>
        <taxon>Pleosporomycetidae</taxon>
        <taxon>Pleosporales</taxon>
        <taxon>Pleosporineae</taxon>
        <taxon>Pleosporaceae</taxon>
        <taxon>Curvularia</taxon>
    </lineage>
</organism>
<reference evidence="2" key="1">
    <citation type="submission" date="2019-04" db="EMBL/GenBank/DDBJ databases">
        <title>Sequencing of skin fungus with MAO and IRED activity.</title>
        <authorList>
            <person name="Marsaioli A.J."/>
            <person name="Bonatto J.M.C."/>
            <person name="Reis Junior O."/>
        </authorList>
    </citation>
    <scope>NUCLEOTIDE SEQUENCE</scope>
    <source>
        <strain evidence="2">30M1</strain>
    </source>
</reference>
<dbReference type="AlphaFoldDB" id="A0A9P4W321"/>
<name>A0A9P4W321_CURKU</name>
<protein>
    <submittedName>
        <fullName evidence="2">Uncharacterized protein</fullName>
    </submittedName>
</protein>
<evidence type="ECO:0000313" key="3">
    <source>
        <dbReference type="Proteomes" id="UP000801428"/>
    </source>
</evidence>
<evidence type="ECO:0000313" key="2">
    <source>
        <dbReference type="EMBL" id="KAF2995882.1"/>
    </source>
</evidence>
<evidence type="ECO:0000256" key="1">
    <source>
        <dbReference type="SAM" id="MobiDB-lite"/>
    </source>
</evidence>
<feature type="compositionally biased region" description="Low complexity" evidence="1">
    <location>
        <begin position="94"/>
        <end position="107"/>
    </location>
</feature>
<feature type="compositionally biased region" description="Acidic residues" evidence="1">
    <location>
        <begin position="108"/>
        <end position="125"/>
    </location>
</feature>